<accession>G4TJL7</accession>
<evidence type="ECO:0008006" key="3">
    <source>
        <dbReference type="Google" id="ProtNLM"/>
    </source>
</evidence>
<dbReference type="PANTHER" id="PTHR28066:SF1">
    <property type="entry name" value="SMALL RIBOSOMAL SUBUNIT PROTEIN MS37"/>
    <property type="match status" value="1"/>
</dbReference>
<comment type="caution">
    <text evidence="1">The sequence shown here is derived from an EMBL/GenBank/DDBJ whole genome shotgun (WGS) entry which is preliminary data.</text>
</comment>
<dbReference type="GO" id="GO:0003735">
    <property type="term" value="F:structural constituent of ribosome"/>
    <property type="evidence" value="ECO:0007669"/>
    <property type="project" value="InterPro"/>
</dbReference>
<dbReference type="OMA" id="AAMLGCW"/>
<reference evidence="1 2" key="1">
    <citation type="journal article" date="2011" name="PLoS Pathog.">
        <title>Endophytic Life Strategies Decoded by Genome and Transcriptome Analyses of the Mutualistic Root Symbiont Piriformospora indica.</title>
        <authorList>
            <person name="Zuccaro A."/>
            <person name="Lahrmann U."/>
            <person name="Guldener U."/>
            <person name="Langen G."/>
            <person name="Pfiffi S."/>
            <person name="Biedenkopf D."/>
            <person name="Wong P."/>
            <person name="Samans B."/>
            <person name="Grimm C."/>
            <person name="Basiewicz M."/>
            <person name="Murat C."/>
            <person name="Martin F."/>
            <person name="Kogel K.H."/>
        </authorList>
    </citation>
    <scope>NUCLEOTIDE SEQUENCE [LARGE SCALE GENOMIC DNA]</scope>
    <source>
        <strain evidence="1 2">DSM 11827</strain>
    </source>
</reference>
<dbReference type="AlphaFoldDB" id="G4TJL7"/>
<dbReference type="InParanoid" id="G4TJL7"/>
<proteinExistence type="predicted"/>
<sequence length="81" mass="9258">MTRIEKLKVKPRKMKRPGPCNQQLTEMLSCWASTGDTQSTKECAEAAKSLHNCMRTMPPAQKPLKPTINYHLARLSKYLIK</sequence>
<dbReference type="FunCoup" id="G4TJL7">
    <property type="interactions" value="25"/>
</dbReference>
<organism evidence="1 2">
    <name type="scientific">Serendipita indica (strain DSM 11827)</name>
    <name type="common">Root endophyte fungus</name>
    <name type="synonym">Piriformospora indica</name>
    <dbReference type="NCBI Taxonomy" id="1109443"/>
    <lineage>
        <taxon>Eukaryota</taxon>
        <taxon>Fungi</taxon>
        <taxon>Dikarya</taxon>
        <taxon>Basidiomycota</taxon>
        <taxon>Agaricomycotina</taxon>
        <taxon>Agaricomycetes</taxon>
        <taxon>Sebacinales</taxon>
        <taxon>Serendipitaceae</taxon>
        <taxon>Serendipita</taxon>
    </lineage>
</organism>
<keyword evidence="2" id="KW-1185">Reference proteome</keyword>
<name>G4TJL7_SERID</name>
<dbReference type="Gene3D" id="1.10.287.2900">
    <property type="match status" value="1"/>
</dbReference>
<dbReference type="PANTHER" id="PTHR28066">
    <property type="entry name" value="37S RIBOSOMAL PROTEIN MRP10, MITOCHONDRIAL"/>
    <property type="match status" value="1"/>
</dbReference>
<evidence type="ECO:0000313" key="1">
    <source>
        <dbReference type="EMBL" id="CCA71498.1"/>
    </source>
</evidence>
<dbReference type="HOGENOM" id="CLU_162186_1_0_1"/>
<dbReference type="STRING" id="1109443.G4TJL7"/>
<dbReference type="eggNOG" id="ENOG502SC1G">
    <property type="taxonomic scope" value="Eukaryota"/>
</dbReference>
<dbReference type="OrthoDB" id="2210at2759"/>
<dbReference type="EMBL" id="CAFZ01000122">
    <property type="protein sequence ID" value="CCA71498.1"/>
    <property type="molecule type" value="Genomic_DNA"/>
</dbReference>
<gene>
    <name evidence="1" type="ORF">PIIN_05435</name>
</gene>
<dbReference type="GO" id="GO:0032543">
    <property type="term" value="P:mitochondrial translation"/>
    <property type="evidence" value="ECO:0007669"/>
    <property type="project" value="InterPro"/>
</dbReference>
<dbReference type="GO" id="GO:0005763">
    <property type="term" value="C:mitochondrial small ribosomal subunit"/>
    <property type="evidence" value="ECO:0007669"/>
    <property type="project" value="TreeGrafter"/>
</dbReference>
<evidence type="ECO:0000313" key="2">
    <source>
        <dbReference type="Proteomes" id="UP000007148"/>
    </source>
</evidence>
<protein>
    <recommendedName>
        <fullName evidence="3">37S ribosomal protein mrp10, mitochondrial</fullName>
    </recommendedName>
</protein>
<dbReference type="Proteomes" id="UP000007148">
    <property type="component" value="Unassembled WGS sequence"/>
</dbReference>
<dbReference type="InterPro" id="IPR017264">
    <property type="entry name" value="Ribosomal_mS37_fun"/>
</dbReference>